<evidence type="ECO:0000256" key="3">
    <source>
        <dbReference type="ARBA" id="ARBA00022722"/>
    </source>
</evidence>
<evidence type="ECO:0000313" key="18">
    <source>
        <dbReference type="Proteomes" id="UP000765509"/>
    </source>
</evidence>
<evidence type="ECO:0000256" key="8">
    <source>
        <dbReference type="ARBA" id="ARBA00022884"/>
    </source>
</evidence>
<dbReference type="AlphaFoldDB" id="A0A9Q3BJ27"/>
<evidence type="ECO:0000256" key="2">
    <source>
        <dbReference type="ARBA" id="ARBA00022695"/>
    </source>
</evidence>
<evidence type="ECO:0000256" key="1">
    <source>
        <dbReference type="ARBA" id="ARBA00022578"/>
    </source>
</evidence>
<keyword evidence="18" id="KW-1185">Reference proteome</keyword>
<protein>
    <recommendedName>
        <fullName evidence="16">Integrase catalytic domain-containing protein</fullName>
    </recommendedName>
</protein>
<reference evidence="17" key="1">
    <citation type="submission" date="2021-03" db="EMBL/GenBank/DDBJ databases">
        <title>Draft genome sequence of rust myrtle Austropuccinia psidii MF-1, a brazilian biotype.</title>
        <authorList>
            <person name="Quecine M.C."/>
            <person name="Pachon D.M.R."/>
            <person name="Bonatelli M.L."/>
            <person name="Correr F.H."/>
            <person name="Franceschini L.M."/>
            <person name="Leite T.F."/>
            <person name="Margarido G.R.A."/>
            <person name="Almeida C.A."/>
            <person name="Ferrarezi J.A."/>
            <person name="Labate C.A."/>
        </authorList>
    </citation>
    <scope>NUCLEOTIDE SEQUENCE</scope>
    <source>
        <strain evidence="17">MF-1</strain>
    </source>
</reference>
<proteinExistence type="predicted"/>
<dbReference type="Proteomes" id="UP000765509">
    <property type="component" value="Unassembled WGS sequence"/>
</dbReference>
<dbReference type="GO" id="GO:0003964">
    <property type="term" value="F:RNA-directed DNA polymerase activity"/>
    <property type="evidence" value="ECO:0007669"/>
    <property type="project" value="UniProtKB-KW"/>
</dbReference>
<evidence type="ECO:0000256" key="14">
    <source>
        <dbReference type="ARBA" id="ARBA00048173"/>
    </source>
</evidence>
<keyword evidence="7" id="KW-0460">Magnesium</keyword>
<keyword evidence="11" id="KW-0239">DNA-directed DNA polymerase</keyword>
<accession>A0A9Q3BJ27</accession>
<evidence type="ECO:0000256" key="6">
    <source>
        <dbReference type="ARBA" id="ARBA00022801"/>
    </source>
</evidence>
<evidence type="ECO:0000256" key="7">
    <source>
        <dbReference type="ARBA" id="ARBA00022842"/>
    </source>
</evidence>
<comment type="caution">
    <text evidence="17">The sequence shown here is derived from an EMBL/GenBank/DDBJ whole genome shotgun (WGS) entry which is preliminary data.</text>
</comment>
<gene>
    <name evidence="17" type="ORF">O181_006381</name>
</gene>
<dbReference type="GO" id="GO:0003887">
    <property type="term" value="F:DNA-directed DNA polymerase activity"/>
    <property type="evidence" value="ECO:0007669"/>
    <property type="project" value="UniProtKB-KW"/>
</dbReference>
<evidence type="ECO:0000313" key="17">
    <source>
        <dbReference type="EMBL" id="MBW0466666.1"/>
    </source>
</evidence>
<dbReference type="InterPro" id="IPR039537">
    <property type="entry name" value="Retrotran_Ty1/copia-like"/>
</dbReference>
<keyword evidence="8" id="KW-0694">RNA-binding</keyword>
<evidence type="ECO:0000256" key="11">
    <source>
        <dbReference type="ARBA" id="ARBA00022932"/>
    </source>
</evidence>
<evidence type="ECO:0000256" key="13">
    <source>
        <dbReference type="ARBA" id="ARBA00023268"/>
    </source>
</evidence>
<comment type="catalytic activity">
    <reaction evidence="15">
        <text>DNA(n) + a 2'-deoxyribonucleoside 5'-triphosphate = DNA(n+1) + diphosphate</text>
        <dbReference type="Rhea" id="RHEA:22508"/>
        <dbReference type="Rhea" id="RHEA-COMP:17339"/>
        <dbReference type="Rhea" id="RHEA-COMP:17340"/>
        <dbReference type="ChEBI" id="CHEBI:33019"/>
        <dbReference type="ChEBI" id="CHEBI:61560"/>
        <dbReference type="ChEBI" id="CHEBI:173112"/>
        <dbReference type="EC" id="2.7.7.7"/>
    </reaction>
</comment>
<dbReference type="GO" id="GO:0015074">
    <property type="term" value="P:DNA integration"/>
    <property type="evidence" value="ECO:0007669"/>
    <property type="project" value="UniProtKB-KW"/>
</dbReference>
<keyword evidence="13" id="KW-0511">Multifunctional enzyme</keyword>
<comment type="catalytic activity">
    <reaction evidence="14">
        <text>DNA(n) + a 2'-deoxyribonucleoside 5'-triphosphate = DNA(n+1) + diphosphate</text>
        <dbReference type="Rhea" id="RHEA:22508"/>
        <dbReference type="Rhea" id="RHEA-COMP:17339"/>
        <dbReference type="Rhea" id="RHEA-COMP:17340"/>
        <dbReference type="ChEBI" id="CHEBI:33019"/>
        <dbReference type="ChEBI" id="CHEBI:61560"/>
        <dbReference type="ChEBI" id="CHEBI:173112"/>
        <dbReference type="EC" id="2.7.7.49"/>
    </reaction>
</comment>
<dbReference type="GO" id="GO:0006310">
    <property type="term" value="P:DNA recombination"/>
    <property type="evidence" value="ECO:0007669"/>
    <property type="project" value="UniProtKB-KW"/>
</dbReference>
<organism evidence="17 18">
    <name type="scientific">Austropuccinia psidii MF-1</name>
    <dbReference type="NCBI Taxonomy" id="1389203"/>
    <lineage>
        <taxon>Eukaryota</taxon>
        <taxon>Fungi</taxon>
        <taxon>Dikarya</taxon>
        <taxon>Basidiomycota</taxon>
        <taxon>Pucciniomycotina</taxon>
        <taxon>Pucciniomycetes</taxon>
        <taxon>Pucciniales</taxon>
        <taxon>Sphaerophragmiaceae</taxon>
        <taxon>Austropuccinia</taxon>
    </lineage>
</organism>
<sequence length="367" mass="42012">MMDGGGEFVNSNFRKLTDKYGINHIISPPYTPQHNGIAERGNRSIIEKMGCLLLQSKLPPQFWAEAATWFSGRRRLFINYGITKHPQSTSYDCLGYTNQTTAYRVLRVVDKALIIRRHVKFDESVFPAVSINSTNTPSQFPVFNFSFKDNHQNQNLDADTSNLPSDSATKGDVFHDSLEELPAWRIRVIGSRHPTLISSEIRTYIILLFSRRAHKTNLTKNTLVLSNYKTAIESEDKKEWMIEINKELLNMEKLGVWSIEDRKKNDHLITTAWVFKVKKDHNAKVIEHKAWLCAQGFHQIEGLEYLSTFSPTGRISSLRLLISHAAAHGFQFHQMDVKRAFLNAPLDEDLTLKILDGINEDPNTKVL</sequence>
<keyword evidence="1" id="KW-0815">Transposition</keyword>
<keyword evidence="2" id="KW-0548">Nucleotidyltransferase</keyword>
<evidence type="ECO:0000256" key="9">
    <source>
        <dbReference type="ARBA" id="ARBA00022908"/>
    </source>
</evidence>
<dbReference type="GO" id="GO:0005634">
    <property type="term" value="C:nucleus"/>
    <property type="evidence" value="ECO:0007669"/>
    <property type="project" value="UniProtKB-ARBA"/>
</dbReference>
<keyword evidence="6" id="KW-0378">Hydrolase</keyword>
<dbReference type="InterPro" id="IPR057670">
    <property type="entry name" value="SH3_retrovirus"/>
</dbReference>
<evidence type="ECO:0000256" key="12">
    <source>
        <dbReference type="ARBA" id="ARBA00023172"/>
    </source>
</evidence>
<dbReference type="GO" id="GO:0046872">
    <property type="term" value="F:metal ion binding"/>
    <property type="evidence" value="ECO:0007669"/>
    <property type="project" value="UniProtKB-KW"/>
</dbReference>
<evidence type="ECO:0000256" key="5">
    <source>
        <dbReference type="ARBA" id="ARBA00022759"/>
    </source>
</evidence>
<evidence type="ECO:0000256" key="10">
    <source>
        <dbReference type="ARBA" id="ARBA00022918"/>
    </source>
</evidence>
<keyword evidence="5" id="KW-0255">Endonuclease</keyword>
<dbReference type="PANTHER" id="PTHR42648:SF11">
    <property type="entry name" value="TRANSPOSON TY4-P GAG-POL POLYPROTEIN"/>
    <property type="match status" value="1"/>
</dbReference>
<dbReference type="InterPro" id="IPR012337">
    <property type="entry name" value="RNaseH-like_sf"/>
</dbReference>
<evidence type="ECO:0000256" key="15">
    <source>
        <dbReference type="ARBA" id="ARBA00049244"/>
    </source>
</evidence>
<dbReference type="EMBL" id="AVOT02001363">
    <property type="protein sequence ID" value="MBW0466666.1"/>
    <property type="molecule type" value="Genomic_DNA"/>
</dbReference>
<dbReference type="PROSITE" id="PS50994">
    <property type="entry name" value="INTEGRASE"/>
    <property type="match status" value="1"/>
</dbReference>
<keyword evidence="3" id="KW-0540">Nuclease</keyword>
<dbReference type="Gene3D" id="3.30.420.10">
    <property type="entry name" value="Ribonuclease H-like superfamily/Ribonuclease H"/>
    <property type="match status" value="1"/>
</dbReference>
<evidence type="ECO:0000256" key="4">
    <source>
        <dbReference type="ARBA" id="ARBA00022723"/>
    </source>
</evidence>
<name>A0A9Q3BJ27_9BASI</name>
<dbReference type="Pfam" id="PF25597">
    <property type="entry name" value="SH3_retrovirus"/>
    <property type="match status" value="1"/>
</dbReference>
<dbReference type="GO" id="GO:0003723">
    <property type="term" value="F:RNA binding"/>
    <property type="evidence" value="ECO:0007669"/>
    <property type="project" value="UniProtKB-KW"/>
</dbReference>
<dbReference type="InterPro" id="IPR036397">
    <property type="entry name" value="RNaseH_sf"/>
</dbReference>
<dbReference type="PANTHER" id="PTHR42648">
    <property type="entry name" value="TRANSPOSASE, PUTATIVE-RELATED"/>
    <property type="match status" value="1"/>
</dbReference>
<keyword evidence="11" id="KW-0808">Transferase</keyword>
<dbReference type="InterPro" id="IPR001584">
    <property type="entry name" value="Integrase_cat-core"/>
</dbReference>
<dbReference type="GO" id="GO:0004519">
    <property type="term" value="F:endonuclease activity"/>
    <property type="evidence" value="ECO:0007669"/>
    <property type="project" value="UniProtKB-KW"/>
</dbReference>
<dbReference type="InterPro" id="IPR013103">
    <property type="entry name" value="RVT_2"/>
</dbReference>
<keyword evidence="10" id="KW-0695">RNA-directed DNA polymerase</keyword>
<keyword evidence="4" id="KW-0479">Metal-binding</keyword>
<keyword evidence="12" id="KW-0233">DNA recombination</keyword>
<feature type="domain" description="Integrase catalytic" evidence="16">
    <location>
        <begin position="1"/>
        <end position="49"/>
    </location>
</feature>
<dbReference type="SUPFAM" id="SSF53098">
    <property type="entry name" value="Ribonuclease H-like"/>
    <property type="match status" value="1"/>
</dbReference>
<keyword evidence="9" id="KW-0229">DNA integration</keyword>
<dbReference type="Pfam" id="PF07727">
    <property type="entry name" value="RVT_2"/>
    <property type="match status" value="1"/>
</dbReference>
<dbReference type="GO" id="GO:0016787">
    <property type="term" value="F:hydrolase activity"/>
    <property type="evidence" value="ECO:0007669"/>
    <property type="project" value="UniProtKB-KW"/>
</dbReference>
<dbReference type="OrthoDB" id="2783063at2759"/>
<evidence type="ECO:0000259" key="16">
    <source>
        <dbReference type="PROSITE" id="PS50994"/>
    </source>
</evidence>
<dbReference type="GO" id="GO:0032196">
    <property type="term" value="P:transposition"/>
    <property type="evidence" value="ECO:0007669"/>
    <property type="project" value="UniProtKB-KW"/>
</dbReference>